<sequence length="561" mass="62430">MPAESVETALENLWPGEWRRLREAELEALRKQFRFAHAWRLDMPRVEHAHPRVDYVLLLIDDVFPLSELRICAPQADGRLHERWPHVEELGLLCLASRPLDRSILDRIQLAVSDAAEVLQMDQEMCRQEFQREFLSYWNREASDIPSWKALFRPAGDSRVVFYAHHGRTLVFGESEDQVVSWLTHSGVPNPPKPSRSWFAMLDEALAPADYPINGRALLDLVGVEHVMPLVDPPNEFPVLLGMPTETGAVFAGVRLRCPDKKKMWKGFRTGAHLPARHIEYCYAGQCVERVKISRADQSWIHGRNHDPVAVELAERSVALIGCGALGGELARLLAQAGVGKFIFVDADNLVPENTSRHLLGAGESGDNKAAAIARRLAKDFPHIRDIYALGCRFEDLSTEQLAEIYGVDLLITAGLFLPTDIRVNKRRLTGDQKPSWLVSWTEELACVGHAVLLVGDADLMDLFDEAGKPKRVMTSQWPPSVGTLAEAGCGNYFQPYGAVDMLGTIGLAARLALDALLGRSAVPTYRIWLGDRTRAAAAGATLSPEFNASMTERAIHWPNP</sequence>
<evidence type="ECO:0000313" key="3">
    <source>
        <dbReference type="EMBL" id="KVM20394.1"/>
    </source>
</evidence>
<dbReference type="InterPro" id="IPR035985">
    <property type="entry name" value="Ubiquitin-activating_enz"/>
</dbReference>
<dbReference type="GO" id="GO:0061503">
    <property type="term" value="F:tRNA threonylcarbamoyladenosine dehydratase"/>
    <property type="evidence" value="ECO:0007669"/>
    <property type="project" value="TreeGrafter"/>
</dbReference>
<dbReference type="GO" id="GO:0061504">
    <property type="term" value="P:cyclic threonylcarbamoyladenosine biosynthetic process"/>
    <property type="evidence" value="ECO:0007669"/>
    <property type="project" value="TreeGrafter"/>
</dbReference>
<dbReference type="Pfam" id="PF00899">
    <property type="entry name" value="ThiF"/>
    <property type="match status" value="1"/>
</dbReference>
<evidence type="ECO:0000259" key="1">
    <source>
        <dbReference type="Pfam" id="PF00899"/>
    </source>
</evidence>
<dbReference type="GO" id="GO:0008641">
    <property type="term" value="F:ubiquitin-like modifier activating enzyme activity"/>
    <property type="evidence" value="ECO:0007669"/>
    <property type="project" value="InterPro"/>
</dbReference>
<dbReference type="InterPro" id="IPR032701">
    <property type="entry name" value="Prok-E2_B_dom"/>
</dbReference>
<accession>A0AB73FSN4</accession>
<evidence type="ECO:0000259" key="2">
    <source>
        <dbReference type="Pfam" id="PF14461"/>
    </source>
</evidence>
<feature type="domain" description="Prokaryotic E2 family B" evidence="2">
    <location>
        <begin position="50"/>
        <end position="143"/>
    </location>
</feature>
<dbReference type="PANTHER" id="PTHR43267:SF1">
    <property type="entry name" value="TRNA THREONYLCARBAMOYLADENOSINE DEHYDRATASE"/>
    <property type="match status" value="1"/>
</dbReference>
<dbReference type="InterPro" id="IPR000594">
    <property type="entry name" value="ThiF_NAD_FAD-bd"/>
</dbReference>
<dbReference type="InterPro" id="IPR045886">
    <property type="entry name" value="ThiF/MoeB/HesA"/>
</dbReference>
<evidence type="ECO:0008006" key="5">
    <source>
        <dbReference type="Google" id="ProtNLM"/>
    </source>
</evidence>
<dbReference type="SUPFAM" id="SSF69572">
    <property type="entry name" value="Activating enzymes of the ubiquitin-like proteins"/>
    <property type="match status" value="1"/>
</dbReference>
<dbReference type="AlphaFoldDB" id="A0AB73FSN4"/>
<feature type="domain" description="THIF-type NAD/FAD binding fold" evidence="1">
    <location>
        <begin position="312"/>
        <end position="414"/>
    </location>
</feature>
<dbReference type="Proteomes" id="UP000061665">
    <property type="component" value="Unassembled WGS sequence"/>
</dbReference>
<protein>
    <recommendedName>
        <fullName evidence="5">THIF-type NAD/FAD binding fold domain-containing protein</fullName>
    </recommendedName>
</protein>
<gene>
    <name evidence="3" type="ORF">WJ53_21865</name>
</gene>
<comment type="caution">
    <text evidence="3">The sequence shown here is derived from an EMBL/GenBank/DDBJ whole genome shotgun (WGS) entry which is preliminary data.</text>
</comment>
<dbReference type="Gene3D" id="3.40.50.720">
    <property type="entry name" value="NAD(P)-binding Rossmann-like Domain"/>
    <property type="match status" value="1"/>
</dbReference>
<dbReference type="PANTHER" id="PTHR43267">
    <property type="entry name" value="TRNA THREONYLCARBAMOYLADENOSINE DEHYDRATASE"/>
    <property type="match status" value="1"/>
</dbReference>
<proteinExistence type="predicted"/>
<dbReference type="Pfam" id="PF14461">
    <property type="entry name" value="Prok-E2_B"/>
    <property type="match status" value="1"/>
</dbReference>
<name>A0AB73FSN4_9BURK</name>
<evidence type="ECO:0000313" key="4">
    <source>
        <dbReference type="Proteomes" id="UP000061665"/>
    </source>
</evidence>
<reference evidence="3 4" key="1">
    <citation type="submission" date="2015-11" db="EMBL/GenBank/DDBJ databases">
        <title>Expanding the genomic diversity of Burkholderia species for the development of highly accurate diagnostics.</title>
        <authorList>
            <person name="Sahl J."/>
            <person name="Keim P."/>
            <person name="Wagner D."/>
        </authorList>
    </citation>
    <scope>NUCLEOTIDE SEQUENCE [LARGE SCALE GENOMIC DNA]</scope>
    <source>
        <strain evidence="3 4">MSMB2058</strain>
    </source>
</reference>
<dbReference type="EMBL" id="LOZE01000136">
    <property type="protein sequence ID" value="KVM20394.1"/>
    <property type="molecule type" value="Genomic_DNA"/>
</dbReference>
<organism evidence="3 4">
    <name type="scientific">Burkholderia ubonensis</name>
    <dbReference type="NCBI Taxonomy" id="101571"/>
    <lineage>
        <taxon>Bacteria</taxon>
        <taxon>Pseudomonadati</taxon>
        <taxon>Pseudomonadota</taxon>
        <taxon>Betaproteobacteria</taxon>
        <taxon>Burkholderiales</taxon>
        <taxon>Burkholderiaceae</taxon>
        <taxon>Burkholderia</taxon>
        <taxon>Burkholderia cepacia complex</taxon>
    </lineage>
</organism>